<dbReference type="InterPro" id="IPR027994">
    <property type="entry name" value="WxL_dom"/>
</dbReference>
<proteinExistence type="predicted"/>
<evidence type="ECO:0000313" key="4">
    <source>
        <dbReference type="EMBL" id="ALS02113.1"/>
    </source>
</evidence>
<dbReference type="OrthoDB" id="2180277at2"/>
<feature type="compositionally biased region" description="Acidic residues" evidence="1">
    <location>
        <begin position="47"/>
        <end position="62"/>
    </location>
</feature>
<evidence type="ECO:0000313" key="7">
    <source>
        <dbReference type="Proteomes" id="UP000183039"/>
    </source>
</evidence>
<feature type="chain" id="PRO_5043410987" description="WxL domain-containing protein" evidence="2">
    <location>
        <begin position="28"/>
        <end position="249"/>
    </location>
</feature>
<organism evidence="5 7">
    <name type="scientific">Enterococcus silesiacus</name>
    <dbReference type="NCBI Taxonomy" id="332949"/>
    <lineage>
        <taxon>Bacteria</taxon>
        <taxon>Bacillati</taxon>
        <taxon>Bacillota</taxon>
        <taxon>Bacilli</taxon>
        <taxon>Lactobacillales</taxon>
        <taxon>Enterococcaceae</taxon>
        <taxon>Enterococcus</taxon>
    </lineage>
</organism>
<dbReference type="Pfam" id="PF13731">
    <property type="entry name" value="WxL"/>
    <property type="match status" value="1"/>
</dbReference>
<keyword evidence="2" id="KW-0732">Signal</keyword>
<evidence type="ECO:0000313" key="6">
    <source>
        <dbReference type="Proteomes" id="UP000065511"/>
    </source>
</evidence>
<name>A0A0S3KCR1_9ENTE</name>
<dbReference type="KEGG" id="ess:ATZ33_12185"/>
<evidence type="ECO:0000313" key="5">
    <source>
        <dbReference type="EMBL" id="OJG91517.1"/>
    </source>
</evidence>
<evidence type="ECO:0000256" key="1">
    <source>
        <dbReference type="SAM" id="MobiDB-lite"/>
    </source>
</evidence>
<feature type="signal peptide" evidence="2">
    <location>
        <begin position="1"/>
        <end position="27"/>
    </location>
</feature>
<evidence type="ECO:0000256" key="2">
    <source>
        <dbReference type="SAM" id="SignalP"/>
    </source>
</evidence>
<feature type="domain" description="WxL" evidence="3">
    <location>
        <begin position="39"/>
        <end position="247"/>
    </location>
</feature>
<dbReference type="Proteomes" id="UP000065511">
    <property type="component" value="Chromosome"/>
</dbReference>
<dbReference type="AlphaFoldDB" id="A0A0S3KCR1"/>
<protein>
    <recommendedName>
        <fullName evidence="3">WxL domain-containing protein</fullName>
    </recommendedName>
</protein>
<reference evidence="4 6" key="2">
    <citation type="submission" date="2015-12" db="EMBL/GenBank/DDBJ databases">
        <authorList>
            <person name="Lauer A."/>
            <person name="Humrighouse B."/>
            <person name="Loparev V."/>
            <person name="Shewmaker P.L."/>
            <person name="Whitney A.M."/>
            <person name="McLaughlin R.W."/>
        </authorList>
    </citation>
    <scope>NUCLEOTIDE SEQUENCE [LARGE SCALE GENOMIC DNA]</scope>
    <source>
        <strain evidence="4 6">LMG 23085</strain>
    </source>
</reference>
<feature type="region of interest" description="Disordered" evidence="1">
    <location>
        <begin position="43"/>
        <end position="72"/>
    </location>
</feature>
<dbReference type="EMBL" id="JXLC01000013">
    <property type="protein sequence ID" value="OJG91517.1"/>
    <property type="molecule type" value="Genomic_DNA"/>
</dbReference>
<accession>A0A0S3KCR1</accession>
<gene>
    <name evidence="4" type="ORF">ATZ33_12185</name>
    <name evidence="5" type="ORF">RV15_GL000603</name>
</gene>
<keyword evidence="6" id="KW-1185">Reference proteome</keyword>
<dbReference type="RefSeq" id="WP_071877928.1">
    <property type="nucleotide sequence ID" value="NZ_JXLC01000013.1"/>
</dbReference>
<reference evidence="5 7" key="1">
    <citation type="submission" date="2014-12" db="EMBL/GenBank/DDBJ databases">
        <title>Draft genome sequences of 29 type strains of Enterococci.</title>
        <authorList>
            <person name="Zhong Z."/>
            <person name="Sun Z."/>
            <person name="Liu W."/>
            <person name="Zhang W."/>
            <person name="Zhang H."/>
        </authorList>
    </citation>
    <scope>NUCLEOTIDE SEQUENCE [LARGE SCALE GENOMIC DNA]</scope>
    <source>
        <strain evidence="5 7">DSM 22801</strain>
    </source>
</reference>
<dbReference type="EMBL" id="CP013614">
    <property type="protein sequence ID" value="ALS02113.1"/>
    <property type="molecule type" value="Genomic_DNA"/>
</dbReference>
<dbReference type="Proteomes" id="UP000183039">
    <property type="component" value="Unassembled WGS sequence"/>
</dbReference>
<sequence length="249" mass="27039">MKFTHKLCGTILLAALTTAAATGTVVAAEPDSTMDGNVGKVEFTDATYEEETDNPVPDTEEKDPEKQPNGKFLIRKVTPLDFGKAEASATKEITSFAKTYVPVGNPKAESANYIRFKDDRQVDDHTYQLTAKVTKQFEFKDGETLRKLDNATITYGHQRLLDAAENGIQNPGESGLHHDAVVKFGESTPIFTNTGAKGRGDYFIAFGKLGDEAKPGNQAVKLTVPSGTDVRTGTYQATVTWTLSETPLK</sequence>
<evidence type="ECO:0000259" key="3">
    <source>
        <dbReference type="Pfam" id="PF13731"/>
    </source>
</evidence>